<dbReference type="Pfam" id="PF12852">
    <property type="entry name" value="Cupin_6"/>
    <property type="match status" value="1"/>
</dbReference>
<keyword evidence="1" id="KW-0805">Transcription regulation</keyword>
<dbReference type="InterPro" id="IPR009057">
    <property type="entry name" value="Homeodomain-like_sf"/>
</dbReference>
<name>A0A6M8UBM0_9GAMM</name>
<dbReference type="GO" id="GO:0043565">
    <property type="term" value="F:sequence-specific DNA binding"/>
    <property type="evidence" value="ECO:0007669"/>
    <property type="project" value="InterPro"/>
</dbReference>
<keyword evidence="3" id="KW-0804">Transcription</keyword>
<dbReference type="PANTHER" id="PTHR46796">
    <property type="entry name" value="HTH-TYPE TRANSCRIPTIONAL ACTIVATOR RHAS-RELATED"/>
    <property type="match status" value="1"/>
</dbReference>
<dbReference type="SMART" id="SM00342">
    <property type="entry name" value="HTH_ARAC"/>
    <property type="match status" value="1"/>
</dbReference>
<evidence type="ECO:0000259" key="4">
    <source>
        <dbReference type="PROSITE" id="PS01124"/>
    </source>
</evidence>
<dbReference type="InterPro" id="IPR020449">
    <property type="entry name" value="Tscrpt_reg_AraC-type_HTH"/>
</dbReference>
<dbReference type="InterPro" id="IPR032783">
    <property type="entry name" value="AraC_lig"/>
</dbReference>
<dbReference type="InterPro" id="IPR018062">
    <property type="entry name" value="HTH_AraC-typ_CS"/>
</dbReference>
<evidence type="ECO:0000313" key="6">
    <source>
        <dbReference type="Proteomes" id="UP000505325"/>
    </source>
</evidence>
<dbReference type="RefSeq" id="WP_173635092.1">
    <property type="nucleotide sequence ID" value="NZ_CP054212.1"/>
</dbReference>
<dbReference type="Gene3D" id="1.10.10.60">
    <property type="entry name" value="Homeodomain-like"/>
    <property type="match status" value="2"/>
</dbReference>
<evidence type="ECO:0000256" key="2">
    <source>
        <dbReference type="ARBA" id="ARBA00023125"/>
    </source>
</evidence>
<reference evidence="5 6" key="1">
    <citation type="submission" date="2020-06" db="EMBL/GenBank/DDBJ databases">
        <title>Genome sequence of Paramixta manurensis strain PD-1.</title>
        <authorList>
            <person name="Lee C.W."/>
            <person name="Kim J."/>
        </authorList>
    </citation>
    <scope>NUCLEOTIDE SEQUENCE [LARGE SCALE GENOMIC DNA]</scope>
    <source>
        <strain evidence="5 6">PD-1</strain>
    </source>
</reference>
<dbReference type="PANTHER" id="PTHR46796:SF7">
    <property type="entry name" value="ARAC FAMILY TRANSCRIPTIONAL REGULATOR"/>
    <property type="match status" value="1"/>
</dbReference>
<keyword evidence="2" id="KW-0238">DNA-binding</keyword>
<evidence type="ECO:0000256" key="3">
    <source>
        <dbReference type="ARBA" id="ARBA00023163"/>
    </source>
</evidence>
<dbReference type="InterPro" id="IPR050204">
    <property type="entry name" value="AraC_XylS_family_regulators"/>
</dbReference>
<proteinExistence type="predicted"/>
<dbReference type="PROSITE" id="PS01124">
    <property type="entry name" value="HTH_ARAC_FAMILY_2"/>
    <property type="match status" value="1"/>
</dbReference>
<dbReference type="GO" id="GO:0003700">
    <property type="term" value="F:DNA-binding transcription factor activity"/>
    <property type="evidence" value="ECO:0007669"/>
    <property type="project" value="InterPro"/>
</dbReference>
<evidence type="ECO:0000313" key="5">
    <source>
        <dbReference type="EMBL" id="QKJ88206.1"/>
    </source>
</evidence>
<dbReference type="AlphaFoldDB" id="A0A6M8UBM0"/>
<dbReference type="PROSITE" id="PS00041">
    <property type="entry name" value="HTH_ARAC_FAMILY_1"/>
    <property type="match status" value="1"/>
</dbReference>
<dbReference type="SUPFAM" id="SSF46689">
    <property type="entry name" value="Homeodomain-like"/>
    <property type="match status" value="2"/>
</dbReference>
<dbReference type="InterPro" id="IPR018060">
    <property type="entry name" value="HTH_AraC"/>
</dbReference>
<dbReference type="Pfam" id="PF12833">
    <property type="entry name" value="HTH_18"/>
    <property type="match status" value="1"/>
</dbReference>
<dbReference type="Proteomes" id="UP000505325">
    <property type="component" value="Chromosome"/>
</dbReference>
<dbReference type="PRINTS" id="PR00032">
    <property type="entry name" value="HTHARAC"/>
</dbReference>
<accession>A0A6M8UBM0</accession>
<evidence type="ECO:0000256" key="1">
    <source>
        <dbReference type="ARBA" id="ARBA00023015"/>
    </source>
</evidence>
<feature type="domain" description="HTH araC/xylS-type" evidence="4">
    <location>
        <begin position="197"/>
        <end position="298"/>
    </location>
</feature>
<dbReference type="KEGG" id="pmak:PMPD1_3281"/>
<dbReference type="EMBL" id="CP054212">
    <property type="protein sequence ID" value="QKJ88206.1"/>
    <property type="molecule type" value="Genomic_DNA"/>
</dbReference>
<gene>
    <name evidence="5" type="ORF">PMPD1_3281</name>
</gene>
<keyword evidence="6" id="KW-1185">Reference proteome</keyword>
<organism evidence="5 6">
    <name type="scientific">Paramixta manurensis</name>
    <dbReference type="NCBI Taxonomy" id="2740817"/>
    <lineage>
        <taxon>Bacteria</taxon>
        <taxon>Pseudomonadati</taxon>
        <taxon>Pseudomonadota</taxon>
        <taxon>Gammaproteobacteria</taxon>
        <taxon>Enterobacterales</taxon>
        <taxon>Erwiniaceae</taxon>
        <taxon>Paramixta</taxon>
    </lineage>
</organism>
<sequence length="312" mass="34385">MIDPLADVVTLLQPAAQFSKVAVASGSWKVRRTDRGEPFYCVVLAGCCRLAVNRETPFLLQEGDFVLIPAAWDFTLYSQHPDDLSEIASVAPVRQPNGEFRIGQQDEPPEVRMLLGHCVFDAPDAALLVSLLPQLIHVRGEPRLTTLVQLVGDESRAQRPARAVVLARLLEVLFIEALRSAARTYASPGLLQGLADERLAAAIRGLHEKPAHPWTVAQMAKTAALSRSTFFERFRATVGVAPMTYLLTWRMALAKDLLRKNAASITEVAERVGYSSVSTFSVAFSRYAGLTPTRYRQELSARNLADEFQQPG</sequence>
<protein>
    <submittedName>
        <fullName evidence="5">Helix-turn-helix domain-containing protein</fullName>
    </submittedName>
</protein>